<evidence type="ECO:0000256" key="1">
    <source>
        <dbReference type="SAM" id="MobiDB-lite"/>
    </source>
</evidence>
<evidence type="ECO:0000313" key="2">
    <source>
        <dbReference type="EMBL" id="KAK4036505.1"/>
    </source>
</evidence>
<keyword evidence="3" id="KW-1185">Reference proteome</keyword>
<organism evidence="2 3">
    <name type="scientific">Daphnia magna</name>
    <dbReference type="NCBI Taxonomy" id="35525"/>
    <lineage>
        <taxon>Eukaryota</taxon>
        <taxon>Metazoa</taxon>
        <taxon>Ecdysozoa</taxon>
        <taxon>Arthropoda</taxon>
        <taxon>Crustacea</taxon>
        <taxon>Branchiopoda</taxon>
        <taxon>Diplostraca</taxon>
        <taxon>Cladocera</taxon>
        <taxon>Anomopoda</taxon>
        <taxon>Daphniidae</taxon>
        <taxon>Daphnia</taxon>
    </lineage>
</organism>
<proteinExistence type="predicted"/>
<gene>
    <name evidence="2" type="ORF">OUZ56_028558</name>
</gene>
<comment type="caution">
    <text evidence="2">The sequence shown here is derived from an EMBL/GenBank/DDBJ whole genome shotgun (WGS) entry which is preliminary data.</text>
</comment>
<accession>A0ABR0B477</accession>
<feature type="region of interest" description="Disordered" evidence="1">
    <location>
        <begin position="45"/>
        <end position="70"/>
    </location>
</feature>
<reference evidence="2 3" key="1">
    <citation type="journal article" date="2023" name="Nucleic Acids Res.">
        <title>The hologenome of Daphnia magna reveals possible DNA methylation and microbiome-mediated evolution of the host genome.</title>
        <authorList>
            <person name="Chaturvedi A."/>
            <person name="Li X."/>
            <person name="Dhandapani V."/>
            <person name="Marshall H."/>
            <person name="Kissane S."/>
            <person name="Cuenca-Cambronero M."/>
            <person name="Asole G."/>
            <person name="Calvet F."/>
            <person name="Ruiz-Romero M."/>
            <person name="Marangio P."/>
            <person name="Guigo R."/>
            <person name="Rago D."/>
            <person name="Mirbahai L."/>
            <person name="Eastwood N."/>
            <person name="Colbourne J.K."/>
            <person name="Zhou J."/>
            <person name="Mallon E."/>
            <person name="Orsini L."/>
        </authorList>
    </citation>
    <scope>NUCLEOTIDE SEQUENCE [LARGE SCALE GENOMIC DNA]</scope>
    <source>
        <strain evidence="2">LRV0_1</strain>
    </source>
</reference>
<name>A0ABR0B477_9CRUS</name>
<feature type="compositionally biased region" description="Basic and acidic residues" evidence="1">
    <location>
        <begin position="55"/>
        <end position="64"/>
    </location>
</feature>
<dbReference type="Proteomes" id="UP001234178">
    <property type="component" value="Unassembled WGS sequence"/>
</dbReference>
<evidence type="ECO:0000313" key="3">
    <source>
        <dbReference type="Proteomes" id="UP001234178"/>
    </source>
</evidence>
<protein>
    <submittedName>
        <fullName evidence="2">Uncharacterized protein</fullName>
    </submittedName>
</protein>
<dbReference type="EMBL" id="JAOYFB010000040">
    <property type="protein sequence ID" value="KAK4036505.1"/>
    <property type="molecule type" value="Genomic_DNA"/>
</dbReference>
<sequence length="70" mass="8068">MRNNRLEKKVIFTTGACVGPSCQWQRPSTLSVRCPSRREIPYREKVTSDMAQSKIADKSSEKTRKVVLKR</sequence>